<reference evidence="7" key="1">
    <citation type="journal article" date="2017" name="Genome Announc.">
        <title>Draft Genome Sequence of Terrimicrobium sacchariphilum NM-5T, a Facultative Anaerobic Soil Bacterium of the Class Spartobacteria.</title>
        <authorList>
            <person name="Qiu Y.L."/>
            <person name="Tourlousse D.M."/>
            <person name="Matsuura N."/>
            <person name="Ohashi A."/>
            <person name="Sekiguchi Y."/>
        </authorList>
    </citation>
    <scope>NUCLEOTIDE SEQUENCE [LARGE SCALE GENOMIC DNA]</scope>
    <source>
        <strain evidence="7">NM-5</strain>
    </source>
</reference>
<dbReference type="Pfam" id="PF03466">
    <property type="entry name" value="LysR_substrate"/>
    <property type="match status" value="1"/>
</dbReference>
<dbReference type="Gene3D" id="1.10.10.10">
    <property type="entry name" value="Winged helix-like DNA-binding domain superfamily/Winged helix DNA-binding domain"/>
    <property type="match status" value="1"/>
</dbReference>
<dbReference type="Pfam" id="PF00126">
    <property type="entry name" value="HTH_1"/>
    <property type="match status" value="1"/>
</dbReference>
<evidence type="ECO:0000256" key="3">
    <source>
        <dbReference type="ARBA" id="ARBA00023125"/>
    </source>
</evidence>
<dbReference type="OrthoDB" id="9785745at2"/>
<dbReference type="RefSeq" id="WP_075077806.1">
    <property type="nucleotide sequence ID" value="NZ_BDCO01000002.1"/>
</dbReference>
<name>A0A146G2Q6_TERSA</name>
<keyword evidence="4" id="KW-0804">Transcription</keyword>
<comment type="similarity">
    <text evidence="1">Belongs to the LysR transcriptional regulatory family.</text>
</comment>
<evidence type="ECO:0000256" key="2">
    <source>
        <dbReference type="ARBA" id="ARBA00023015"/>
    </source>
</evidence>
<dbReference type="Proteomes" id="UP000076023">
    <property type="component" value="Unassembled WGS sequence"/>
</dbReference>
<sequence>MDYRLEVFSRVAEHQSISAAARVLNISQPAVTRHIKMLEETYQATLLTRSRSGVALTEAGVVLLEHARQVAWMEDEVMAKIRKDDSLLRGRLRLGASTTVTQYYLPNVLTSFKMRHPEVEIEVVEGNTDAVISHLLGQRIDLGLIEGPCSRRDLRVRRFFDDLLVFIVPVGHPLARPKAVPPSELLKYPIISREHGSGTRRYIESALNAVGLDPRKRRIVQELPSTEAIKRAVEAGLGVGCVSRIAITQELATASLDIANIKGLEIRRPFSAILPLGPDPVGLRQIFLSALS</sequence>
<dbReference type="InterPro" id="IPR036390">
    <property type="entry name" value="WH_DNA-bd_sf"/>
</dbReference>
<dbReference type="Gene3D" id="3.40.190.10">
    <property type="entry name" value="Periplasmic binding protein-like II"/>
    <property type="match status" value="2"/>
</dbReference>
<evidence type="ECO:0000259" key="5">
    <source>
        <dbReference type="PROSITE" id="PS50931"/>
    </source>
</evidence>
<keyword evidence="3 6" id="KW-0238">DNA-binding</keyword>
<dbReference type="GO" id="GO:0003700">
    <property type="term" value="F:DNA-binding transcription factor activity"/>
    <property type="evidence" value="ECO:0007669"/>
    <property type="project" value="InterPro"/>
</dbReference>
<dbReference type="CDD" id="cd08420">
    <property type="entry name" value="PBP2_CysL_like"/>
    <property type="match status" value="1"/>
</dbReference>
<dbReference type="InterPro" id="IPR005119">
    <property type="entry name" value="LysR_subst-bd"/>
</dbReference>
<keyword evidence="2" id="KW-0805">Transcription regulation</keyword>
<dbReference type="FunCoup" id="A0A146G2Q6">
    <property type="interactions" value="147"/>
</dbReference>
<keyword evidence="7" id="KW-1185">Reference proteome</keyword>
<dbReference type="SUPFAM" id="SSF46785">
    <property type="entry name" value="Winged helix' DNA-binding domain"/>
    <property type="match status" value="1"/>
</dbReference>
<protein>
    <submittedName>
        <fullName evidence="6">DNA-binding transcriptional regulator, LysR family</fullName>
    </submittedName>
</protein>
<evidence type="ECO:0000256" key="4">
    <source>
        <dbReference type="ARBA" id="ARBA00023163"/>
    </source>
</evidence>
<dbReference type="EMBL" id="BDCO01000002">
    <property type="protein sequence ID" value="GAT31940.1"/>
    <property type="molecule type" value="Genomic_DNA"/>
</dbReference>
<gene>
    <name evidence="6" type="ORF">TSACC_2335</name>
</gene>
<evidence type="ECO:0000313" key="7">
    <source>
        <dbReference type="Proteomes" id="UP000076023"/>
    </source>
</evidence>
<comment type="caution">
    <text evidence="6">The sequence shown here is derived from an EMBL/GenBank/DDBJ whole genome shotgun (WGS) entry which is preliminary data.</text>
</comment>
<dbReference type="FunFam" id="1.10.10.10:FF:000001">
    <property type="entry name" value="LysR family transcriptional regulator"/>
    <property type="match status" value="1"/>
</dbReference>
<dbReference type="PANTHER" id="PTHR30126">
    <property type="entry name" value="HTH-TYPE TRANSCRIPTIONAL REGULATOR"/>
    <property type="match status" value="1"/>
</dbReference>
<dbReference type="STRING" id="690879.TSACC_2335"/>
<feature type="domain" description="HTH lysR-type" evidence="5">
    <location>
        <begin position="1"/>
        <end position="57"/>
    </location>
</feature>
<dbReference type="InterPro" id="IPR000847">
    <property type="entry name" value="LysR_HTH_N"/>
</dbReference>
<dbReference type="PRINTS" id="PR00039">
    <property type="entry name" value="HTHLYSR"/>
</dbReference>
<proteinExistence type="inferred from homology"/>
<dbReference type="InParanoid" id="A0A146G2Q6"/>
<dbReference type="InterPro" id="IPR036388">
    <property type="entry name" value="WH-like_DNA-bd_sf"/>
</dbReference>
<dbReference type="GO" id="GO:0000976">
    <property type="term" value="F:transcription cis-regulatory region binding"/>
    <property type="evidence" value="ECO:0007669"/>
    <property type="project" value="TreeGrafter"/>
</dbReference>
<evidence type="ECO:0000256" key="1">
    <source>
        <dbReference type="ARBA" id="ARBA00009437"/>
    </source>
</evidence>
<organism evidence="6 7">
    <name type="scientific">Terrimicrobium sacchariphilum</name>
    <dbReference type="NCBI Taxonomy" id="690879"/>
    <lineage>
        <taxon>Bacteria</taxon>
        <taxon>Pseudomonadati</taxon>
        <taxon>Verrucomicrobiota</taxon>
        <taxon>Terrimicrobiia</taxon>
        <taxon>Terrimicrobiales</taxon>
        <taxon>Terrimicrobiaceae</taxon>
        <taxon>Terrimicrobium</taxon>
    </lineage>
</organism>
<dbReference type="PROSITE" id="PS50931">
    <property type="entry name" value="HTH_LYSR"/>
    <property type="match status" value="1"/>
</dbReference>
<accession>A0A146G2Q6</accession>
<dbReference type="SUPFAM" id="SSF53850">
    <property type="entry name" value="Periplasmic binding protein-like II"/>
    <property type="match status" value="1"/>
</dbReference>
<dbReference type="AlphaFoldDB" id="A0A146G2Q6"/>
<dbReference type="PANTHER" id="PTHR30126:SF39">
    <property type="entry name" value="HTH-TYPE TRANSCRIPTIONAL REGULATOR CYSL"/>
    <property type="match status" value="1"/>
</dbReference>
<evidence type="ECO:0000313" key="6">
    <source>
        <dbReference type="EMBL" id="GAT31940.1"/>
    </source>
</evidence>